<dbReference type="EMBL" id="LSBH01000001">
    <property type="protein sequence ID" value="OAQ87456.1"/>
    <property type="molecule type" value="Genomic_DNA"/>
</dbReference>
<dbReference type="Proteomes" id="UP000078240">
    <property type="component" value="Unassembled WGS sequence"/>
</dbReference>
<evidence type="ECO:0000313" key="8">
    <source>
        <dbReference type="Proteomes" id="UP001287286"/>
    </source>
</evidence>
<dbReference type="EMBL" id="LCWV01000007">
    <property type="protein sequence ID" value="PWI71474.1"/>
    <property type="molecule type" value="Genomic_DNA"/>
</dbReference>
<dbReference type="Pfam" id="PF00583">
    <property type="entry name" value="Acetyltransf_1"/>
    <property type="match status" value="1"/>
</dbReference>
<evidence type="ECO:0000313" key="2">
    <source>
        <dbReference type="EMBL" id="KAK4092895.1"/>
    </source>
</evidence>
<evidence type="ECO:0000259" key="1">
    <source>
        <dbReference type="PROSITE" id="PS51186"/>
    </source>
</evidence>
<dbReference type="OMA" id="EAWWRLS"/>
<organism evidence="3 6">
    <name type="scientific">Purpureocillium lilacinum</name>
    <name type="common">Paecilomyces lilacinus</name>
    <dbReference type="NCBI Taxonomy" id="33203"/>
    <lineage>
        <taxon>Eukaryota</taxon>
        <taxon>Fungi</taxon>
        <taxon>Dikarya</taxon>
        <taxon>Ascomycota</taxon>
        <taxon>Pezizomycotina</taxon>
        <taxon>Sordariomycetes</taxon>
        <taxon>Hypocreomycetidae</taxon>
        <taxon>Hypocreales</taxon>
        <taxon>Ophiocordycipitaceae</taxon>
        <taxon>Purpureocillium</taxon>
    </lineage>
</organism>
<reference evidence="3 6" key="3">
    <citation type="submission" date="2016-01" db="EMBL/GenBank/DDBJ databases">
        <title>Biosynthesis of antibiotic leucinostatins and their inhibition on Phytophthora in bio-control Purpureocillium lilacinum.</title>
        <authorList>
            <person name="Wang G."/>
            <person name="Liu Z."/>
            <person name="Lin R."/>
            <person name="Li E."/>
            <person name="Mao Z."/>
            <person name="Ling J."/>
            <person name="Yin W."/>
            <person name="Xie B."/>
        </authorList>
    </citation>
    <scope>NUCLEOTIDE SEQUENCE [LARGE SCALE GENOMIC DNA]</scope>
    <source>
        <strain evidence="3">PLBJ-1</strain>
        <strain evidence="4">PLFJ-1</strain>
    </source>
</reference>
<gene>
    <name evidence="5" type="ORF">PCL_11568</name>
    <name evidence="2" type="ORF">Purlil1_2820</name>
    <name evidence="3" type="ORF">VFPBJ_01496</name>
    <name evidence="4" type="ORF">VFPFJ_01525</name>
</gene>
<accession>A0A179HAX9</accession>
<dbReference type="InterPro" id="IPR052523">
    <property type="entry name" value="Trichothecene_AcTrans"/>
</dbReference>
<dbReference type="PANTHER" id="PTHR42791:SF2">
    <property type="entry name" value="N-ACETYLTRANSFERASE DOMAIN-CONTAINING PROTEIN"/>
    <property type="match status" value="1"/>
</dbReference>
<evidence type="ECO:0000313" key="6">
    <source>
        <dbReference type="Proteomes" id="UP000078240"/>
    </source>
</evidence>
<evidence type="ECO:0000313" key="4">
    <source>
        <dbReference type="EMBL" id="OAQ95415.1"/>
    </source>
</evidence>
<dbReference type="PANTHER" id="PTHR42791">
    <property type="entry name" value="GNAT FAMILY ACETYLTRANSFERASE"/>
    <property type="match status" value="1"/>
</dbReference>
<sequence>MAYTLVPNCTVDDAAGLSRNNMSAFWQETWWNMLWVNRTLDDIVKSCTLRMPQNLLTERNIRRHQKVVNTATGEIAGYARWIMPAPYETSWLEAQTPDVSEEDQKLFQQRFSSAEWSTRDDLDALDEEMYKNMRENEPVGPYIKLDYVGVGPNHQHRGIGSMLVKSGIQAANELGLDIYLVAMGKKALDMYLKLGFSLLAQDCQDLRPYGADGIYDTYILVKHPAGQ</sequence>
<dbReference type="CDD" id="cd04301">
    <property type="entry name" value="NAT_SF"/>
    <property type="match status" value="1"/>
</dbReference>
<name>A0A179HAX9_PURLI</name>
<feature type="domain" description="N-acetyltransferase" evidence="1">
    <location>
        <begin position="82"/>
        <end position="221"/>
    </location>
</feature>
<evidence type="ECO:0000313" key="7">
    <source>
        <dbReference type="Proteomes" id="UP000245956"/>
    </source>
</evidence>
<dbReference type="SUPFAM" id="SSF55729">
    <property type="entry name" value="Acyl-CoA N-acyltransferases (Nat)"/>
    <property type="match status" value="1"/>
</dbReference>
<dbReference type="Proteomes" id="UP001287286">
    <property type="component" value="Unassembled WGS sequence"/>
</dbReference>
<protein>
    <submittedName>
        <fullName evidence="3">Acetyltransferase (GNAT) family domain-containing protein</fullName>
    </submittedName>
</protein>
<reference evidence="5 7" key="2">
    <citation type="journal article" date="2016" name="Front. Microbiol.">
        <title>Genome and transcriptome sequences reveal the specific parasitism of the nematophagous Purpureocillium lilacinum 36-1.</title>
        <authorList>
            <person name="Xie J."/>
            <person name="Li S."/>
            <person name="Mo C."/>
            <person name="Xiao X."/>
            <person name="Peng D."/>
            <person name="Wang G."/>
            <person name="Xiao Y."/>
        </authorList>
    </citation>
    <scope>NUCLEOTIDE SEQUENCE [LARGE SCALE GENOMIC DNA]</scope>
    <source>
        <strain evidence="5 7">36-1</strain>
    </source>
</reference>
<dbReference type="Proteomes" id="UP000078340">
    <property type="component" value="Unassembled WGS sequence"/>
</dbReference>
<dbReference type="PROSITE" id="PS51186">
    <property type="entry name" value="GNAT"/>
    <property type="match status" value="1"/>
</dbReference>
<keyword evidence="3" id="KW-0808">Transferase</keyword>
<comment type="caution">
    <text evidence="3">The sequence shown here is derived from an EMBL/GenBank/DDBJ whole genome shotgun (WGS) entry which is preliminary data.</text>
</comment>
<reference evidence="2 8" key="5">
    <citation type="journal article" date="2024" name="Microbiol. Resour. Announc.">
        <title>Genome annotations for the ascomycete fungi Trichoderma harzianum, Trichoderma aggressivum, and Purpureocillium lilacinum.</title>
        <authorList>
            <person name="Beijen E.P.W."/>
            <person name="Ohm R.A."/>
        </authorList>
    </citation>
    <scope>NUCLEOTIDE SEQUENCE [LARGE SCALE GENOMIC DNA]</scope>
    <source>
        <strain evidence="2 8">CBS 150709</strain>
    </source>
</reference>
<dbReference type="GO" id="GO:0016747">
    <property type="term" value="F:acyltransferase activity, transferring groups other than amino-acyl groups"/>
    <property type="evidence" value="ECO:0007669"/>
    <property type="project" value="InterPro"/>
</dbReference>
<dbReference type="AlphaFoldDB" id="A0A179HAX9"/>
<dbReference type="STRING" id="33203.A0A179HAX9"/>
<keyword evidence="8" id="KW-1185">Reference proteome</keyword>
<evidence type="ECO:0000313" key="5">
    <source>
        <dbReference type="EMBL" id="PWI71474.1"/>
    </source>
</evidence>
<reference evidence="5" key="1">
    <citation type="submission" date="2015-05" db="EMBL/GenBank/DDBJ databases">
        <authorList>
            <person name="Wang D.B."/>
            <person name="Wang M."/>
        </authorList>
    </citation>
    <scope>NUCLEOTIDE SEQUENCE</scope>
    <source>
        <strain evidence="5">36-1</strain>
    </source>
</reference>
<reference evidence="2" key="4">
    <citation type="submission" date="2023-11" db="EMBL/GenBank/DDBJ databases">
        <authorList>
            <person name="Beijen E."/>
            <person name="Ohm R.A."/>
        </authorList>
    </citation>
    <scope>NUCLEOTIDE SEQUENCE</scope>
    <source>
        <strain evidence="2">CBS 150709</strain>
    </source>
</reference>
<dbReference type="InterPro" id="IPR016181">
    <property type="entry name" value="Acyl_CoA_acyltransferase"/>
</dbReference>
<evidence type="ECO:0000313" key="3">
    <source>
        <dbReference type="EMBL" id="OAQ87456.1"/>
    </source>
</evidence>
<dbReference type="InterPro" id="IPR000182">
    <property type="entry name" value="GNAT_dom"/>
</dbReference>
<dbReference type="Proteomes" id="UP000245956">
    <property type="component" value="Unassembled WGS sequence"/>
</dbReference>
<dbReference type="EMBL" id="JAWRVI010000007">
    <property type="protein sequence ID" value="KAK4092895.1"/>
    <property type="molecule type" value="Genomic_DNA"/>
</dbReference>
<proteinExistence type="predicted"/>
<dbReference type="Gene3D" id="3.40.630.30">
    <property type="match status" value="1"/>
</dbReference>
<dbReference type="EMBL" id="LSBI01000001">
    <property type="protein sequence ID" value="OAQ95415.1"/>
    <property type="molecule type" value="Genomic_DNA"/>
</dbReference>